<protein>
    <submittedName>
        <fullName evidence="1">Uncharacterized protein</fullName>
    </submittedName>
</protein>
<reference evidence="1 2" key="1">
    <citation type="submission" date="2023-06" db="EMBL/GenBank/DDBJ databases">
        <title>Sporosarcina sp. nov., isolated from Korean traditional fermented seafood 'Jeotgal'.</title>
        <authorList>
            <person name="Yang A.I."/>
            <person name="Shin N.-R."/>
        </authorList>
    </citation>
    <scope>NUCLEOTIDE SEQUENCE [LARGE SCALE GENOMIC DNA]</scope>
    <source>
        <strain evidence="1 2">KCTC13119</strain>
    </source>
</reference>
<keyword evidence="2" id="KW-1185">Reference proteome</keyword>
<dbReference type="EMBL" id="JAUBDI010000016">
    <property type="protein sequence ID" value="MDW0114425.1"/>
    <property type="molecule type" value="Genomic_DNA"/>
</dbReference>
<comment type="caution">
    <text evidence="1">The sequence shown here is derived from an EMBL/GenBank/DDBJ whole genome shotgun (WGS) entry which is preliminary data.</text>
</comment>
<evidence type="ECO:0000313" key="1">
    <source>
        <dbReference type="EMBL" id="MDW0114425.1"/>
    </source>
</evidence>
<accession>A0ABU4GBS8</accession>
<dbReference type="RefSeq" id="WP_317945463.1">
    <property type="nucleotide sequence ID" value="NZ_JAUBDI010000016.1"/>
</dbReference>
<evidence type="ECO:0000313" key="2">
    <source>
        <dbReference type="Proteomes" id="UP001282284"/>
    </source>
</evidence>
<dbReference type="Proteomes" id="UP001282284">
    <property type="component" value="Unassembled WGS sequence"/>
</dbReference>
<gene>
    <name evidence="1" type="ORF">QT711_14600</name>
</gene>
<name>A0ABU4GBS8_9BACL</name>
<organism evidence="1 2">
    <name type="scientific">Sporosarcina saromensis</name>
    <dbReference type="NCBI Taxonomy" id="359365"/>
    <lineage>
        <taxon>Bacteria</taxon>
        <taxon>Bacillati</taxon>
        <taxon>Bacillota</taxon>
        <taxon>Bacilli</taxon>
        <taxon>Bacillales</taxon>
        <taxon>Caryophanaceae</taxon>
        <taxon>Sporosarcina</taxon>
    </lineage>
</organism>
<sequence length="109" mass="12248">MSTNDKELNDLPLTSQRDERMLDELKKMKGSQLLVVTNAVQLNLLGQVFRPVFCGTVEDVQVGHITLSPVIIKMVNAPFYKFPFPLSIPLEKITAFSKEVPCDLVFPLT</sequence>
<proteinExistence type="predicted"/>